<dbReference type="AlphaFoldDB" id="A0A8J2NN00"/>
<dbReference type="InterPro" id="IPR042495">
    <property type="entry name" value="PDGFRL"/>
</dbReference>
<reference evidence="1" key="1">
    <citation type="submission" date="2021-06" db="EMBL/GenBank/DDBJ databases">
        <authorList>
            <person name="Hodson N. C."/>
            <person name="Mongue J. A."/>
            <person name="Jaron S. K."/>
        </authorList>
    </citation>
    <scope>NUCLEOTIDE SEQUENCE</scope>
</reference>
<accession>A0A8J2NN00</accession>
<dbReference type="PANTHER" id="PTHR15360">
    <property type="entry name" value="PLATELET-DERIVED GROWTH FACTOR RECEPTOR LIKE"/>
    <property type="match status" value="1"/>
</dbReference>
<dbReference type="Proteomes" id="UP000708208">
    <property type="component" value="Unassembled WGS sequence"/>
</dbReference>
<feature type="non-terminal residue" evidence="1">
    <location>
        <position position="1"/>
    </location>
</feature>
<keyword evidence="2" id="KW-1185">Reference proteome</keyword>
<comment type="caution">
    <text evidence="1">The sequence shown here is derived from an EMBL/GenBank/DDBJ whole genome shotgun (WGS) entry which is preliminary data.</text>
</comment>
<name>A0A8J2NN00_9HEXA</name>
<protein>
    <submittedName>
        <fullName evidence="1">Uncharacterized protein</fullName>
    </submittedName>
</protein>
<evidence type="ECO:0000313" key="2">
    <source>
        <dbReference type="Proteomes" id="UP000708208"/>
    </source>
</evidence>
<sequence>SAITSDPKVLLTFLSIGSSLRIRPPDKRLNPEIKVTHWQETGEMEWTTTTNDVSDPDLINFNATTNTMSISNNIAGLILTCTANYPIEWISDVGKQLLSSRKTAFMRGRTSREALDVYVENSYTYTVDLTFRANFKEFTGNYTCRKINIDQLSASVYMFWEGVTAAYLTLSGKSLDVLLQPAQDKLVIPCRVCMEDVKVTLLKSIPDMYFVENFHRLDVNDTVIRFDPKVGFILNRARFNNPYGTYKCVTEQENDFVITRVNRSLDGPRQDHHVDVIKRRASFSYDSKHQMLTCCSNKDTRPSIFSAYCSGPVTCKFYEKILVNGIASMQQNMNIPAYHDFGRGNKSCSTTPLPQGMMGYFQCVGDGIDVVRTLFTSIPLGINDTIQAYSTWDDIDASKLVIVSVNENLVDVYDGHGRRFGGNDRRRGRGRRLTYRPR</sequence>
<dbReference type="EMBL" id="CAJVCH010058987">
    <property type="protein sequence ID" value="CAG7719146.1"/>
    <property type="molecule type" value="Genomic_DNA"/>
</dbReference>
<proteinExistence type="predicted"/>
<feature type="non-terminal residue" evidence="1">
    <location>
        <position position="438"/>
    </location>
</feature>
<gene>
    <name evidence="1" type="ORF">AFUS01_LOCUS8487</name>
</gene>
<organism evidence="1 2">
    <name type="scientific">Allacma fusca</name>
    <dbReference type="NCBI Taxonomy" id="39272"/>
    <lineage>
        <taxon>Eukaryota</taxon>
        <taxon>Metazoa</taxon>
        <taxon>Ecdysozoa</taxon>
        <taxon>Arthropoda</taxon>
        <taxon>Hexapoda</taxon>
        <taxon>Collembola</taxon>
        <taxon>Symphypleona</taxon>
        <taxon>Sminthuridae</taxon>
        <taxon>Allacma</taxon>
    </lineage>
</organism>
<dbReference type="PANTHER" id="PTHR15360:SF4">
    <property type="entry name" value="PROTEIN KINASE DOMAIN-CONTAINING PROTEIN"/>
    <property type="match status" value="1"/>
</dbReference>
<evidence type="ECO:0000313" key="1">
    <source>
        <dbReference type="EMBL" id="CAG7719146.1"/>
    </source>
</evidence>